<evidence type="ECO:0000313" key="2">
    <source>
        <dbReference type="EMBL" id="CAK7329462.1"/>
    </source>
</evidence>
<name>A0AAV1R6M8_9ROSI</name>
<dbReference type="AlphaFoldDB" id="A0AAV1R6M8"/>
<evidence type="ECO:0000256" key="1">
    <source>
        <dbReference type="SAM" id="MobiDB-lite"/>
    </source>
</evidence>
<sequence>MSQDPLRIIDLLEIRCALSQPPEIDNSDNVVRLKSIEKSCLRENNEVEILSESIKVLPNRTDRASGLLDHDSHDKIPTKK</sequence>
<keyword evidence="3" id="KW-1185">Reference proteome</keyword>
<proteinExistence type="predicted"/>
<comment type="caution">
    <text evidence="2">The sequence shown here is derived from an EMBL/GenBank/DDBJ whole genome shotgun (WGS) entry which is preliminary data.</text>
</comment>
<dbReference type="Proteomes" id="UP001314170">
    <property type="component" value="Unassembled WGS sequence"/>
</dbReference>
<organism evidence="2 3">
    <name type="scientific">Dovyalis caffra</name>
    <dbReference type="NCBI Taxonomy" id="77055"/>
    <lineage>
        <taxon>Eukaryota</taxon>
        <taxon>Viridiplantae</taxon>
        <taxon>Streptophyta</taxon>
        <taxon>Embryophyta</taxon>
        <taxon>Tracheophyta</taxon>
        <taxon>Spermatophyta</taxon>
        <taxon>Magnoliopsida</taxon>
        <taxon>eudicotyledons</taxon>
        <taxon>Gunneridae</taxon>
        <taxon>Pentapetalae</taxon>
        <taxon>rosids</taxon>
        <taxon>fabids</taxon>
        <taxon>Malpighiales</taxon>
        <taxon>Salicaceae</taxon>
        <taxon>Flacourtieae</taxon>
        <taxon>Dovyalis</taxon>
    </lineage>
</organism>
<dbReference type="EMBL" id="CAWUPB010000913">
    <property type="protein sequence ID" value="CAK7329462.1"/>
    <property type="molecule type" value="Genomic_DNA"/>
</dbReference>
<accession>A0AAV1R6M8</accession>
<feature type="region of interest" description="Disordered" evidence="1">
    <location>
        <begin position="61"/>
        <end position="80"/>
    </location>
</feature>
<evidence type="ECO:0000313" key="3">
    <source>
        <dbReference type="Proteomes" id="UP001314170"/>
    </source>
</evidence>
<protein>
    <submittedName>
        <fullName evidence="2">Uncharacterized protein</fullName>
    </submittedName>
</protein>
<gene>
    <name evidence="2" type="ORF">DCAF_LOCUS7217</name>
</gene>
<reference evidence="2 3" key="1">
    <citation type="submission" date="2024-01" db="EMBL/GenBank/DDBJ databases">
        <authorList>
            <person name="Waweru B."/>
        </authorList>
    </citation>
    <scope>NUCLEOTIDE SEQUENCE [LARGE SCALE GENOMIC DNA]</scope>
</reference>